<evidence type="ECO:0000256" key="1">
    <source>
        <dbReference type="ARBA" id="ARBA00007039"/>
    </source>
</evidence>
<dbReference type="PRINTS" id="PR00127">
    <property type="entry name" value="CLPPROTEASEP"/>
</dbReference>
<proteinExistence type="inferred from homology"/>
<dbReference type="InterPro" id="IPR029045">
    <property type="entry name" value="ClpP/crotonase-like_dom_sf"/>
</dbReference>
<dbReference type="CDD" id="cd07017">
    <property type="entry name" value="S14_ClpP_2"/>
    <property type="match status" value="1"/>
</dbReference>
<dbReference type="InterPro" id="IPR023562">
    <property type="entry name" value="ClpP/TepA"/>
</dbReference>
<dbReference type="RefSeq" id="WP_043405349.1">
    <property type="nucleotide sequence ID" value="NZ_CP021080.1"/>
</dbReference>
<keyword evidence="2" id="KW-0720">Serine protease</keyword>
<reference evidence="4 5" key="1">
    <citation type="submission" date="2017-07" db="EMBL/GenBank/DDBJ databases">
        <title>Genome sequence of Streptomyces pluripotens MUSC 137T.</title>
        <authorList>
            <person name="Ser H.-L."/>
            <person name="Lee L.-H."/>
        </authorList>
    </citation>
    <scope>NUCLEOTIDE SEQUENCE [LARGE SCALE GENOMIC DNA]</scope>
    <source>
        <strain evidence="4 5">MUSC 137</strain>
    </source>
</reference>
<dbReference type="Pfam" id="PF00574">
    <property type="entry name" value="CLP_protease"/>
    <property type="match status" value="1"/>
</dbReference>
<dbReference type="Gene3D" id="3.90.226.10">
    <property type="entry name" value="2-enoyl-CoA Hydratase, Chain A, domain 1"/>
    <property type="match status" value="1"/>
</dbReference>
<feature type="active site" description="Nucleophile" evidence="2">
    <location>
        <position position="104"/>
    </location>
</feature>
<comment type="function">
    <text evidence="2">Cleaves peptides in various proteins in a process that requires ATP hydrolysis. Has a chymotrypsin-like activity. Plays a major role in the degradation of misfolded proteins.</text>
</comment>
<dbReference type="Proteomes" id="UP000031501">
    <property type="component" value="Chromosome"/>
</dbReference>
<dbReference type="OrthoDB" id="9802800at2"/>
<dbReference type="KEGG" id="splu:LK06_002340"/>
<comment type="subcellular location">
    <subcellularLocation>
        <location evidence="2">Cytoplasm</location>
    </subcellularLocation>
</comment>
<dbReference type="InterPro" id="IPR001907">
    <property type="entry name" value="ClpP"/>
</dbReference>
<keyword evidence="5" id="KW-1185">Reference proteome</keyword>
<keyword evidence="2" id="KW-0378">Hydrolase</keyword>
<accession>A0A221NTK4</accession>
<sequence>MSRPSARRALPEFTERTQAGTRALDPYGKLFQERVVFLGTPLDDTAANDVAAQFVYLEHASPDRDITLYINSPGGTFSAMATVYDTMRYVGCDVATYCLGQAASVAAVLLAAGTPGKRFTLPSARMVLEQPALPEPVHGSPSDLAIQAWELDRTRTLLENMLVEHTGRTPEQVGRDVQRDLALDAPRALAYGLVDGIVPGRRQLPDAPREK</sequence>
<evidence type="ECO:0000313" key="5">
    <source>
        <dbReference type="Proteomes" id="UP000031501"/>
    </source>
</evidence>
<dbReference type="PANTHER" id="PTHR10381">
    <property type="entry name" value="ATP-DEPENDENT CLP PROTEASE PROTEOLYTIC SUBUNIT"/>
    <property type="match status" value="1"/>
</dbReference>
<dbReference type="AlphaFoldDB" id="A0A221NTK4"/>
<dbReference type="STRING" id="1355015.LK06_002340"/>
<evidence type="ECO:0000256" key="3">
    <source>
        <dbReference type="RuleBase" id="RU003567"/>
    </source>
</evidence>
<dbReference type="GO" id="GO:0006515">
    <property type="term" value="P:protein quality control for misfolded or incompletely synthesized proteins"/>
    <property type="evidence" value="ECO:0007669"/>
    <property type="project" value="TreeGrafter"/>
</dbReference>
<evidence type="ECO:0000256" key="2">
    <source>
        <dbReference type="HAMAP-Rule" id="MF_00444"/>
    </source>
</evidence>
<dbReference type="GO" id="GO:0009368">
    <property type="term" value="C:endopeptidase Clp complex"/>
    <property type="evidence" value="ECO:0007669"/>
    <property type="project" value="TreeGrafter"/>
</dbReference>
<keyword evidence="2 4" id="KW-0645">Protease</keyword>
<dbReference type="GO" id="GO:0005737">
    <property type="term" value="C:cytoplasm"/>
    <property type="evidence" value="ECO:0007669"/>
    <property type="project" value="UniProtKB-SubCell"/>
</dbReference>
<dbReference type="EC" id="3.4.21.92" evidence="2"/>
<comment type="similarity">
    <text evidence="1 2 3">Belongs to the peptidase S14 family.</text>
</comment>
<organism evidence="4 5">
    <name type="scientific">Streptomyces pluripotens</name>
    <dbReference type="NCBI Taxonomy" id="1355015"/>
    <lineage>
        <taxon>Bacteria</taxon>
        <taxon>Bacillati</taxon>
        <taxon>Actinomycetota</taxon>
        <taxon>Actinomycetes</taxon>
        <taxon>Kitasatosporales</taxon>
        <taxon>Streptomycetaceae</taxon>
        <taxon>Streptomyces</taxon>
    </lineage>
</organism>
<gene>
    <name evidence="2" type="primary">clpP</name>
    <name evidence="4" type="ORF">LK07_03425</name>
</gene>
<evidence type="ECO:0000313" key="4">
    <source>
        <dbReference type="EMBL" id="ASN23242.1"/>
    </source>
</evidence>
<dbReference type="GO" id="GO:0051117">
    <property type="term" value="F:ATPase binding"/>
    <property type="evidence" value="ECO:0007669"/>
    <property type="project" value="TreeGrafter"/>
</dbReference>
<keyword evidence="2" id="KW-0963">Cytoplasm</keyword>
<dbReference type="PANTHER" id="PTHR10381:SF26">
    <property type="entry name" value="ATP-DEPENDENT CLP PROTEASE PROTEOLYTIC SUBUNIT-LIKE-RELATED"/>
    <property type="match status" value="1"/>
</dbReference>
<dbReference type="GO" id="GO:0004176">
    <property type="term" value="F:ATP-dependent peptidase activity"/>
    <property type="evidence" value="ECO:0007669"/>
    <property type="project" value="InterPro"/>
</dbReference>
<comment type="caution">
    <text evidence="2">Lacks conserved residue(s) required for the propagation of feature annotation.</text>
</comment>
<comment type="catalytic activity">
    <reaction evidence="2">
        <text>Hydrolysis of proteins to small peptides in the presence of ATP and magnesium. alpha-casein is the usual test substrate. In the absence of ATP, only oligopeptides shorter than five residues are hydrolyzed (such as succinyl-Leu-Tyr-|-NHMec, and Leu-Tyr-Leu-|-Tyr-Trp, in which cleavage of the -Tyr-|-Leu- and -Tyr-|-Trp bonds also occurs).</text>
        <dbReference type="EC" id="3.4.21.92"/>
    </reaction>
</comment>
<name>A0A221NTK4_9ACTN</name>
<dbReference type="EMBL" id="CP022433">
    <property type="protein sequence ID" value="ASN23242.1"/>
    <property type="molecule type" value="Genomic_DNA"/>
</dbReference>
<protein>
    <recommendedName>
        <fullName evidence="2 3">ATP-dependent Clp protease proteolytic subunit</fullName>
        <ecNumber evidence="2">3.4.21.92</ecNumber>
    </recommendedName>
    <alternativeName>
        <fullName evidence="2">Endopeptidase Clp</fullName>
    </alternativeName>
</protein>
<comment type="subunit">
    <text evidence="2">Fourteen ClpP subunits assemble into 2 heptameric rings which stack back to back to give a disk-like structure with a central cavity, resembling the structure of eukaryotic proteasomes.</text>
</comment>
<dbReference type="HAMAP" id="MF_00444">
    <property type="entry name" value="ClpP"/>
    <property type="match status" value="1"/>
</dbReference>
<dbReference type="NCBIfam" id="NF009205">
    <property type="entry name" value="PRK12553.1"/>
    <property type="match status" value="1"/>
</dbReference>
<dbReference type="GO" id="GO:0004252">
    <property type="term" value="F:serine-type endopeptidase activity"/>
    <property type="evidence" value="ECO:0007669"/>
    <property type="project" value="UniProtKB-UniRule"/>
</dbReference>
<dbReference type="SUPFAM" id="SSF52096">
    <property type="entry name" value="ClpP/crotonase"/>
    <property type="match status" value="1"/>
</dbReference>